<accession>A0A9Q0K026</accession>
<dbReference type="Proteomes" id="UP001141806">
    <property type="component" value="Unassembled WGS sequence"/>
</dbReference>
<sequence length="124" mass="14086">MLFSVCCFFGYCEMTLYINTMNSLMHSDQVPMGPPRQMLLHLVLLQAPRLRRLGDLRILASTDYKLNCDASIFPDTKRGGLGYIIRYHRGTPLLVVSDLSSFTSIVTRDLAPFVKECLLLLKEV</sequence>
<name>A0A9Q0K026_9MAGN</name>
<proteinExistence type="predicted"/>
<dbReference type="EMBL" id="JAMYWD010000011">
    <property type="protein sequence ID" value="KAJ4956945.1"/>
    <property type="molecule type" value="Genomic_DNA"/>
</dbReference>
<organism evidence="1 2">
    <name type="scientific">Protea cynaroides</name>
    <dbReference type="NCBI Taxonomy" id="273540"/>
    <lineage>
        <taxon>Eukaryota</taxon>
        <taxon>Viridiplantae</taxon>
        <taxon>Streptophyta</taxon>
        <taxon>Embryophyta</taxon>
        <taxon>Tracheophyta</taxon>
        <taxon>Spermatophyta</taxon>
        <taxon>Magnoliopsida</taxon>
        <taxon>Proteales</taxon>
        <taxon>Proteaceae</taxon>
        <taxon>Protea</taxon>
    </lineage>
</organism>
<comment type="caution">
    <text evidence="1">The sequence shown here is derived from an EMBL/GenBank/DDBJ whole genome shotgun (WGS) entry which is preliminary data.</text>
</comment>
<reference evidence="1" key="1">
    <citation type="journal article" date="2023" name="Plant J.">
        <title>The genome of the king protea, Protea cynaroides.</title>
        <authorList>
            <person name="Chang J."/>
            <person name="Duong T.A."/>
            <person name="Schoeman C."/>
            <person name="Ma X."/>
            <person name="Roodt D."/>
            <person name="Barker N."/>
            <person name="Li Z."/>
            <person name="Van de Peer Y."/>
            <person name="Mizrachi E."/>
        </authorList>
    </citation>
    <scope>NUCLEOTIDE SEQUENCE</scope>
    <source>
        <tissue evidence="1">Young leaves</tissue>
    </source>
</reference>
<keyword evidence="2" id="KW-1185">Reference proteome</keyword>
<protein>
    <submittedName>
        <fullName evidence="1">Uncharacterized protein</fullName>
    </submittedName>
</protein>
<evidence type="ECO:0000313" key="2">
    <source>
        <dbReference type="Proteomes" id="UP001141806"/>
    </source>
</evidence>
<dbReference type="AlphaFoldDB" id="A0A9Q0K026"/>
<gene>
    <name evidence="1" type="ORF">NE237_013728</name>
</gene>
<evidence type="ECO:0000313" key="1">
    <source>
        <dbReference type="EMBL" id="KAJ4956945.1"/>
    </source>
</evidence>